<reference evidence="1" key="1">
    <citation type="submission" date="2016-07" db="EMBL/GenBank/DDBJ databases">
        <authorList>
            <person name="Bretaudeau A."/>
        </authorList>
    </citation>
    <scope>NUCLEOTIDE SEQUENCE</scope>
    <source>
        <strain evidence="1">Rice</strain>
        <tissue evidence="1">Whole body</tissue>
    </source>
</reference>
<name>A0A2H1VZ44_SPOFR</name>
<accession>A0A2H1VZ44</accession>
<gene>
    <name evidence="1" type="ORF">SFRICE_002512</name>
</gene>
<protein>
    <submittedName>
        <fullName evidence="1">SFRICE_002512</fullName>
    </submittedName>
</protein>
<evidence type="ECO:0000313" key="1">
    <source>
        <dbReference type="EMBL" id="SOQ45802.1"/>
    </source>
</evidence>
<sequence length="161" mass="17935">MNHSAEAMEAYLTGRIFSCIVDAFTNIQLNMHLTPRPYRVAPCENEPTTRCTAASCPATTPTSVVNGEYSVVRYGHLNIVTHGSALVAASETNEMAQNYTLWLILIGFQVSSAGIIRWRWCLVDWLSECVLMCAEWYVGVVRASGVWVSGRAARMLRLFKL</sequence>
<proteinExistence type="predicted"/>
<organism evidence="1">
    <name type="scientific">Spodoptera frugiperda</name>
    <name type="common">Fall armyworm</name>
    <dbReference type="NCBI Taxonomy" id="7108"/>
    <lineage>
        <taxon>Eukaryota</taxon>
        <taxon>Metazoa</taxon>
        <taxon>Ecdysozoa</taxon>
        <taxon>Arthropoda</taxon>
        <taxon>Hexapoda</taxon>
        <taxon>Insecta</taxon>
        <taxon>Pterygota</taxon>
        <taxon>Neoptera</taxon>
        <taxon>Endopterygota</taxon>
        <taxon>Lepidoptera</taxon>
        <taxon>Glossata</taxon>
        <taxon>Ditrysia</taxon>
        <taxon>Noctuoidea</taxon>
        <taxon>Noctuidae</taxon>
        <taxon>Amphipyrinae</taxon>
        <taxon>Spodoptera</taxon>
    </lineage>
</organism>
<dbReference type="AlphaFoldDB" id="A0A2H1VZ44"/>
<dbReference type="EMBL" id="ODYU01005188">
    <property type="protein sequence ID" value="SOQ45802.1"/>
    <property type="molecule type" value="Genomic_DNA"/>
</dbReference>